<evidence type="ECO:0000313" key="2">
    <source>
        <dbReference type="EMBL" id="MCD7464880.1"/>
    </source>
</evidence>
<dbReference type="EMBL" id="JACEIK010001000">
    <property type="protein sequence ID" value="MCD7464880.1"/>
    <property type="molecule type" value="Genomic_DNA"/>
</dbReference>
<gene>
    <name evidence="2" type="ORF">HAX54_000140</name>
</gene>
<feature type="compositionally biased region" description="Basic and acidic residues" evidence="1">
    <location>
        <begin position="37"/>
        <end position="50"/>
    </location>
</feature>
<sequence>MGMEVESKGDGSKQQDQGKNREKDDNKKLKAAGNPTKEGEIGTQGKDKEADESLYKVEAVWKQKVNGYRMFQVV</sequence>
<protein>
    <submittedName>
        <fullName evidence="2">Uncharacterized protein</fullName>
    </submittedName>
</protein>
<evidence type="ECO:0000313" key="3">
    <source>
        <dbReference type="Proteomes" id="UP000823775"/>
    </source>
</evidence>
<accession>A0ABS8T1H0</accession>
<keyword evidence="3" id="KW-1185">Reference proteome</keyword>
<proteinExistence type="predicted"/>
<dbReference type="Proteomes" id="UP000823775">
    <property type="component" value="Unassembled WGS sequence"/>
</dbReference>
<name>A0ABS8T1H0_DATST</name>
<feature type="region of interest" description="Disordered" evidence="1">
    <location>
        <begin position="1"/>
        <end position="50"/>
    </location>
</feature>
<organism evidence="2 3">
    <name type="scientific">Datura stramonium</name>
    <name type="common">Jimsonweed</name>
    <name type="synonym">Common thornapple</name>
    <dbReference type="NCBI Taxonomy" id="4076"/>
    <lineage>
        <taxon>Eukaryota</taxon>
        <taxon>Viridiplantae</taxon>
        <taxon>Streptophyta</taxon>
        <taxon>Embryophyta</taxon>
        <taxon>Tracheophyta</taxon>
        <taxon>Spermatophyta</taxon>
        <taxon>Magnoliopsida</taxon>
        <taxon>eudicotyledons</taxon>
        <taxon>Gunneridae</taxon>
        <taxon>Pentapetalae</taxon>
        <taxon>asterids</taxon>
        <taxon>lamiids</taxon>
        <taxon>Solanales</taxon>
        <taxon>Solanaceae</taxon>
        <taxon>Solanoideae</taxon>
        <taxon>Datureae</taxon>
        <taxon>Datura</taxon>
    </lineage>
</organism>
<feature type="compositionally biased region" description="Basic and acidic residues" evidence="1">
    <location>
        <begin position="1"/>
        <end position="28"/>
    </location>
</feature>
<evidence type="ECO:0000256" key="1">
    <source>
        <dbReference type="SAM" id="MobiDB-lite"/>
    </source>
</evidence>
<reference evidence="2 3" key="1">
    <citation type="journal article" date="2021" name="BMC Genomics">
        <title>Datura genome reveals duplications of psychoactive alkaloid biosynthetic genes and high mutation rate following tissue culture.</title>
        <authorList>
            <person name="Rajewski A."/>
            <person name="Carter-House D."/>
            <person name="Stajich J."/>
            <person name="Litt A."/>
        </authorList>
    </citation>
    <scope>NUCLEOTIDE SEQUENCE [LARGE SCALE GENOMIC DNA]</scope>
    <source>
        <strain evidence="2">AR-01</strain>
    </source>
</reference>
<comment type="caution">
    <text evidence="2">The sequence shown here is derived from an EMBL/GenBank/DDBJ whole genome shotgun (WGS) entry which is preliminary data.</text>
</comment>